<reference evidence="1 2" key="1">
    <citation type="journal article" date="2014" name="Nat. Commun.">
        <title>Molecular traces of alternative social organization in a termite genome.</title>
        <authorList>
            <person name="Terrapon N."/>
            <person name="Li C."/>
            <person name="Robertson H.M."/>
            <person name="Ji L."/>
            <person name="Meng X."/>
            <person name="Booth W."/>
            <person name="Chen Z."/>
            <person name="Childers C.P."/>
            <person name="Glastad K.M."/>
            <person name="Gokhale K."/>
            <person name="Gowin J."/>
            <person name="Gronenberg W."/>
            <person name="Hermansen R.A."/>
            <person name="Hu H."/>
            <person name="Hunt B.G."/>
            <person name="Huylmans A.K."/>
            <person name="Khalil S.M."/>
            <person name="Mitchell R.D."/>
            <person name="Munoz-Torres M.C."/>
            <person name="Mustard J.A."/>
            <person name="Pan H."/>
            <person name="Reese J.T."/>
            <person name="Scharf M.E."/>
            <person name="Sun F."/>
            <person name="Vogel H."/>
            <person name="Xiao J."/>
            <person name="Yang W."/>
            <person name="Yang Z."/>
            <person name="Yang Z."/>
            <person name="Zhou J."/>
            <person name="Zhu J."/>
            <person name="Brent C.S."/>
            <person name="Elsik C.G."/>
            <person name="Goodisman M.A."/>
            <person name="Liberles D.A."/>
            <person name="Roe R.M."/>
            <person name="Vargo E.L."/>
            <person name="Vilcinskas A."/>
            <person name="Wang J."/>
            <person name="Bornberg-Bauer E."/>
            <person name="Korb J."/>
            <person name="Zhang G."/>
            <person name="Liebig J."/>
        </authorList>
    </citation>
    <scope>NUCLEOTIDE SEQUENCE [LARGE SCALE GENOMIC DNA]</scope>
    <source>
        <tissue evidence="1">Whole organism</tissue>
    </source>
</reference>
<organism evidence="1 2">
    <name type="scientific">Zootermopsis nevadensis</name>
    <name type="common">Dampwood termite</name>
    <dbReference type="NCBI Taxonomy" id="136037"/>
    <lineage>
        <taxon>Eukaryota</taxon>
        <taxon>Metazoa</taxon>
        <taxon>Ecdysozoa</taxon>
        <taxon>Arthropoda</taxon>
        <taxon>Hexapoda</taxon>
        <taxon>Insecta</taxon>
        <taxon>Pterygota</taxon>
        <taxon>Neoptera</taxon>
        <taxon>Polyneoptera</taxon>
        <taxon>Dictyoptera</taxon>
        <taxon>Blattodea</taxon>
        <taxon>Blattoidea</taxon>
        <taxon>Termitoidae</taxon>
        <taxon>Termopsidae</taxon>
        <taxon>Zootermopsis</taxon>
    </lineage>
</organism>
<dbReference type="InParanoid" id="A0A067R8V2"/>
<evidence type="ECO:0000313" key="2">
    <source>
        <dbReference type="Proteomes" id="UP000027135"/>
    </source>
</evidence>
<dbReference type="InterPro" id="IPR038602">
    <property type="entry name" value="Mite_allergen_7_sf"/>
</dbReference>
<proteinExistence type="predicted"/>
<dbReference type="EMBL" id="KK852626">
    <property type="protein sequence ID" value="KDR19912.1"/>
    <property type="molecule type" value="Genomic_DNA"/>
</dbReference>
<protein>
    <submittedName>
        <fullName evidence="1">Uncharacterized protein</fullName>
    </submittedName>
</protein>
<dbReference type="Proteomes" id="UP000027135">
    <property type="component" value="Unassembled WGS sequence"/>
</dbReference>
<dbReference type="AlphaFoldDB" id="A0A067R8V2"/>
<dbReference type="Pfam" id="PF16984">
    <property type="entry name" value="Grp7_allergen"/>
    <property type="match status" value="1"/>
</dbReference>
<gene>
    <name evidence="1" type="ORF">L798_05738</name>
</gene>
<accession>A0A067R8V2</accession>
<sequence length="100" mass="10752">MGLEPSGKLLGAAEDLRLALHLTADLSTFKTTLSSLNVLNAANTEVEVQGGGAQDEIVNAIIRLVKPYFEQDILNILEDKITSTLEEALIDFDIGEILGL</sequence>
<evidence type="ECO:0000313" key="1">
    <source>
        <dbReference type="EMBL" id="KDR19912.1"/>
    </source>
</evidence>
<dbReference type="Gene3D" id="3.15.10.50">
    <property type="match status" value="1"/>
</dbReference>
<keyword evidence="2" id="KW-1185">Reference proteome</keyword>
<dbReference type="InterPro" id="IPR020234">
    <property type="entry name" value="Mite_allergen_group-7"/>
</dbReference>
<name>A0A067R8V2_ZOONE</name>